<evidence type="ECO:0000256" key="1">
    <source>
        <dbReference type="SAM" id="Coils"/>
    </source>
</evidence>
<dbReference type="EMBL" id="WHNX01000028">
    <property type="protein sequence ID" value="MPW26819.1"/>
    <property type="molecule type" value="Genomic_DNA"/>
</dbReference>
<reference evidence="3 4" key="1">
    <citation type="submission" date="2019-10" db="EMBL/GenBank/DDBJ databases">
        <title>Alkalibaculum tamaniensis sp.nov., a new alkaliphilic acetogen, isolated on methoxylated aromatics from a mud volcano.</title>
        <authorList>
            <person name="Khomyakova M.A."/>
            <person name="Merkel A.Y."/>
            <person name="Bonch-Osmolovskaya E.A."/>
            <person name="Slobodkin A.I."/>
        </authorList>
    </citation>
    <scope>NUCLEOTIDE SEQUENCE [LARGE SCALE GENOMIC DNA]</scope>
    <source>
        <strain evidence="3 4">M08DMB</strain>
    </source>
</reference>
<organism evidence="3 4">
    <name type="scientific">Alkalibaculum sporogenes</name>
    <dbReference type="NCBI Taxonomy" id="2655001"/>
    <lineage>
        <taxon>Bacteria</taxon>
        <taxon>Bacillati</taxon>
        <taxon>Bacillota</taxon>
        <taxon>Clostridia</taxon>
        <taxon>Eubacteriales</taxon>
        <taxon>Eubacteriaceae</taxon>
        <taxon>Alkalibaculum</taxon>
    </lineage>
</organism>
<dbReference type="PROSITE" id="PS51257">
    <property type="entry name" value="PROKAR_LIPOPROTEIN"/>
    <property type="match status" value="1"/>
</dbReference>
<evidence type="ECO:0000313" key="3">
    <source>
        <dbReference type="EMBL" id="MPW26819.1"/>
    </source>
</evidence>
<dbReference type="Proteomes" id="UP000440004">
    <property type="component" value="Unassembled WGS sequence"/>
</dbReference>
<evidence type="ECO:0000313" key="4">
    <source>
        <dbReference type="Proteomes" id="UP000440004"/>
    </source>
</evidence>
<feature type="region of interest" description="Disordered" evidence="2">
    <location>
        <begin position="116"/>
        <end position="153"/>
    </location>
</feature>
<proteinExistence type="predicted"/>
<protein>
    <submittedName>
        <fullName evidence="3">Uncharacterized protein</fullName>
    </submittedName>
</protein>
<name>A0A6A7KB90_9FIRM</name>
<sequence length="290" mass="33283">MKRLYIYLFIIVLLFTTITMGCNRKEEEKKAENEKPPSTMKEFQKLTDQVVESTMEKKWADSLTKTKEIQSKWNELYPDLQKKGISKDNVDSFVKDLNVLSDALIAKTLELPAVEIQEESKPPVDEQQSGEEESQQTSAQQSSDENEKKEQDPEKALLEVDPMLGITQQELVVVDASVELLKHIPNFILLFDAPVPAPVYQLKYLVYNTNLTSKKGNWNETDKTMKEINETWSTVETKALEANEDAKTQIDQSIKELEIVIKQRNERLVGLKSNVTIEVIEKLIEAFEKE</sequence>
<feature type="coiled-coil region" evidence="1">
    <location>
        <begin position="243"/>
        <end position="274"/>
    </location>
</feature>
<dbReference type="RefSeq" id="WP_152805828.1">
    <property type="nucleotide sequence ID" value="NZ_WHNX01000028.1"/>
</dbReference>
<dbReference type="AlphaFoldDB" id="A0A6A7KB90"/>
<keyword evidence="1" id="KW-0175">Coiled coil</keyword>
<accession>A0A6A7KB90</accession>
<keyword evidence="4" id="KW-1185">Reference proteome</keyword>
<comment type="caution">
    <text evidence="3">The sequence shown here is derived from an EMBL/GenBank/DDBJ whole genome shotgun (WGS) entry which is preliminary data.</text>
</comment>
<gene>
    <name evidence="3" type="ORF">GC105_13610</name>
</gene>
<evidence type="ECO:0000256" key="2">
    <source>
        <dbReference type="SAM" id="MobiDB-lite"/>
    </source>
</evidence>